<proteinExistence type="predicted"/>
<dbReference type="OrthoDB" id="982037at2"/>
<evidence type="ECO:0000313" key="2">
    <source>
        <dbReference type="Proteomes" id="UP000006054"/>
    </source>
</evidence>
<dbReference type="RefSeq" id="WP_014797310.1">
    <property type="nucleotide sequence ID" value="NC_018018.1"/>
</dbReference>
<dbReference type="InterPro" id="IPR021866">
    <property type="entry name" value="SpoIIAA-like"/>
</dbReference>
<evidence type="ECO:0000313" key="1">
    <source>
        <dbReference type="EMBL" id="AFM03853.1"/>
    </source>
</evidence>
<accession>I4AIR8</accession>
<dbReference type="KEGG" id="fli:Fleli_1426"/>
<dbReference type="AlphaFoldDB" id="I4AIR8"/>
<dbReference type="HOGENOM" id="CLU_154471_0_0_10"/>
<sequence length="143" mass="16464">MEFYKSAYQTINFDKSKSLLSKSWSSKTEDLEADVFQEEISKIIECSETNQVKYILDDTRDFSFTITIELQSWVDNEVFPRFIAAGLKKYAIIVSKEFISQLSIEQTMEGEKGTQTFEVQYFDNTEEASQWIESSLPSSVTAS</sequence>
<keyword evidence="2" id="KW-1185">Reference proteome</keyword>
<reference evidence="2" key="1">
    <citation type="submission" date="2012-06" db="EMBL/GenBank/DDBJ databases">
        <title>The complete genome of Flexibacter litoralis DSM 6794.</title>
        <authorList>
            <person name="Lucas S."/>
            <person name="Copeland A."/>
            <person name="Lapidus A."/>
            <person name="Glavina del Rio T."/>
            <person name="Dalin E."/>
            <person name="Tice H."/>
            <person name="Bruce D."/>
            <person name="Goodwin L."/>
            <person name="Pitluck S."/>
            <person name="Peters L."/>
            <person name="Ovchinnikova G."/>
            <person name="Lu M."/>
            <person name="Kyrpides N."/>
            <person name="Mavromatis K."/>
            <person name="Ivanova N."/>
            <person name="Brettin T."/>
            <person name="Detter J.C."/>
            <person name="Han C."/>
            <person name="Larimer F."/>
            <person name="Land M."/>
            <person name="Hauser L."/>
            <person name="Markowitz V."/>
            <person name="Cheng J.-F."/>
            <person name="Hugenholtz P."/>
            <person name="Woyke T."/>
            <person name="Wu D."/>
            <person name="Spring S."/>
            <person name="Lang E."/>
            <person name="Kopitz M."/>
            <person name="Brambilla E."/>
            <person name="Klenk H.-P."/>
            <person name="Eisen J.A."/>
        </authorList>
    </citation>
    <scope>NUCLEOTIDE SEQUENCE [LARGE SCALE GENOMIC DNA]</scope>
    <source>
        <strain evidence="2">ATCC 23117 / DSM 6794 / NBRC 15988 / NCIMB 1366 / Sio-4</strain>
    </source>
</reference>
<dbReference type="Proteomes" id="UP000006054">
    <property type="component" value="Chromosome"/>
</dbReference>
<protein>
    <submittedName>
        <fullName evidence="1">Uncharacterized protein</fullName>
    </submittedName>
</protein>
<organism evidence="1 2">
    <name type="scientific">Bernardetia litoralis (strain ATCC 23117 / DSM 6794 / NBRC 15988 / NCIMB 1366 / Fx l1 / Sio-4)</name>
    <name type="common">Flexibacter litoralis</name>
    <dbReference type="NCBI Taxonomy" id="880071"/>
    <lineage>
        <taxon>Bacteria</taxon>
        <taxon>Pseudomonadati</taxon>
        <taxon>Bacteroidota</taxon>
        <taxon>Cytophagia</taxon>
        <taxon>Cytophagales</taxon>
        <taxon>Bernardetiaceae</taxon>
        <taxon>Bernardetia</taxon>
    </lineage>
</organism>
<dbReference type="EMBL" id="CP003345">
    <property type="protein sequence ID" value="AFM03853.1"/>
    <property type="molecule type" value="Genomic_DNA"/>
</dbReference>
<dbReference type="eggNOG" id="ENOG50345ZT">
    <property type="taxonomic scope" value="Bacteria"/>
</dbReference>
<name>I4AIR8_BERLS</name>
<dbReference type="Pfam" id="PF11964">
    <property type="entry name" value="SpoIIAA-like"/>
    <property type="match status" value="1"/>
</dbReference>
<gene>
    <name evidence="1" type="ordered locus">Fleli_1426</name>
</gene>